<dbReference type="InterPro" id="IPR003313">
    <property type="entry name" value="AraC-bd"/>
</dbReference>
<evidence type="ECO:0000259" key="4">
    <source>
        <dbReference type="PROSITE" id="PS01124"/>
    </source>
</evidence>
<keyword evidence="2" id="KW-0238">DNA-binding</keyword>
<dbReference type="RefSeq" id="WP_188091604.1">
    <property type="nucleotide sequence ID" value="NZ_JACVFC010000005.1"/>
</dbReference>
<proteinExistence type="predicted"/>
<dbReference type="SUPFAM" id="SSF51215">
    <property type="entry name" value="Regulatory protein AraC"/>
    <property type="match status" value="1"/>
</dbReference>
<dbReference type="InterPro" id="IPR009057">
    <property type="entry name" value="Homeodomain-like_sf"/>
</dbReference>
<dbReference type="Gene3D" id="1.10.10.60">
    <property type="entry name" value="Homeodomain-like"/>
    <property type="match status" value="2"/>
</dbReference>
<dbReference type="InterPro" id="IPR018060">
    <property type="entry name" value="HTH_AraC"/>
</dbReference>
<dbReference type="Proteomes" id="UP000659124">
    <property type="component" value="Unassembled WGS sequence"/>
</dbReference>
<evidence type="ECO:0000256" key="1">
    <source>
        <dbReference type="ARBA" id="ARBA00023015"/>
    </source>
</evidence>
<gene>
    <name evidence="5" type="ORF">ICL07_29270</name>
</gene>
<feature type="domain" description="HTH araC/xylS-type" evidence="4">
    <location>
        <begin position="183"/>
        <end position="283"/>
    </location>
</feature>
<keyword evidence="1" id="KW-0805">Transcription regulation</keyword>
<name>A0ABR7TYC8_9BACT</name>
<evidence type="ECO:0000256" key="2">
    <source>
        <dbReference type="ARBA" id="ARBA00023125"/>
    </source>
</evidence>
<dbReference type="InterPro" id="IPR018062">
    <property type="entry name" value="HTH_AraC-typ_CS"/>
</dbReference>
<dbReference type="PROSITE" id="PS01124">
    <property type="entry name" value="HTH_ARAC_FAMILY_2"/>
    <property type="match status" value="1"/>
</dbReference>
<keyword evidence="3" id="KW-0804">Transcription</keyword>
<protein>
    <submittedName>
        <fullName evidence="5">Helix-turn-helix transcriptional regulator</fullName>
    </submittedName>
</protein>
<evidence type="ECO:0000313" key="6">
    <source>
        <dbReference type="Proteomes" id="UP000659124"/>
    </source>
</evidence>
<comment type="caution">
    <text evidence="5">The sequence shown here is derived from an EMBL/GenBank/DDBJ whole genome shotgun (WGS) entry which is preliminary data.</text>
</comment>
<organism evidence="5 6">
    <name type="scientific">Chitinophaga qingshengii</name>
    <dbReference type="NCBI Taxonomy" id="1569794"/>
    <lineage>
        <taxon>Bacteria</taxon>
        <taxon>Pseudomonadati</taxon>
        <taxon>Bacteroidota</taxon>
        <taxon>Chitinophagia</taxon>
        <taxon>Chitinophagales</taxon>
        <taxon>Chitinophagaceae</taxon>
        <taxon>Chitinophaga</taxon>
    </lineage>
</organism>
<dbReference type="PROSITE" id="PS00041">
    <property type="entry name" value="HTH_ARAC_FAMILY_1"/>
    <property type="match status" value="1"/>
</dbReference>
<reference evidence="5 6" key="1">
    <citation type="submission" date="2020-09" db="EMBL/GenBank/DDBJ databases">
        <title>Genome sequences of type strains of Chitinophaga qingshengii and Chitinophaga varians.</title>
        <authorList>
            <person name="Kittiwongwattana C."/>
        </authorList>
    </citation>
    <scope>NUCLEOTIDE SEQUENCE [LARGE SCALE GENOMIC DNA]</scope>
    <source>
        <strain evidence="5 6">JCM 30026</strain>
    </source>
</reference>
<dbReference type="SUPFAM" id="SSF46689">
    <property type="entry name" value="Homeodomain-like"/>
    <property type="match status" value="1"/>
</dbReference>
<keyword evidence="6" id="KW-1185">Reference proteome</keyword>
<evidence type="ECO:0000313" key="5">
    <source>
        <dbReference type="EMBL" id="MBC9934514.1"/>
    </source>
</evidence>
<dbReference type="PANTHER" id="PTHR43280:SF2">
    <property type="entry name" value="HTH-TYPE TRANSCRIPTIONAL REGULATOR EXSA"/>
    <property type="match status" value="1"/>
</dbReference>
<dbReference type="InterPro" id="IPR037923">
    <property type="entry name" value="HTH-like"/>
</dbReference>
<dbReference type="PANTHER" id="PTHR43280">
    <property type="entry name" value="ARAC-FAMILY TRANSCRIPTIONAL REGULATOR"/>
    <property type="match status" value="1"/>
</dbReference>
<sequence length="292" mass="34484">MFHQLIHEPYDIILEEKDTWESTRLPQPAFQLVYIRDGKGYHYINGNRYEYSPGKLFLVAPEDQYHCDITEATTFIIIRFTQLFITQLKDEADRVELCDWMKKTDYIFHNYHAKSACIFRDTADEAMARSLLCSIAREHQQRGKGYQLIIRQSISILLNLVARNLLMSESKDVQENSGQFSVLRMISHLQEHIYQPEMLRMPVLAETFNMSVNYLGEYFKKHTGESIQDYIISYKLKLVEIRLSYSNMRVREIAQEFGFTDESYLSRLFKKHRGITPGMHRKNTRQQQTSPA</sequence>
<dbReference type="SMART" id="SM00342">
    <property type="entry name" value="HTH_ARAC"/>
    <property type="match status" value="1"/>
</dbReference>
<dbReference type="EMBL" id="JACVFC010000005">
    <property type="protein sequence ID" value="MBC9934514.1"/>
    <property type="molecule type" value="Genomic_DNA"/>
</dbReference>
<evidence type="ECO:0000256" key="3">
    <source>
        <dbReference type="ARBA" id="ARBA00023163"/>
    </source>
</evidence>
<dbReference type="Pfam" id="PF02311">
    <property type="entry name" value="AraC_binding"/>
    <property type="match status" value="1"/>
</dbReference>
<dbReference type="Pfam" id="PF12833">
    <property type="entry name" value="HTH_18"/>
    <property type="match status" value="1"/>
</dbReference>
<accession>A0ABR7TYC8</accession>